<proteinExistence type="predicted"/>
<name>A0A182TAY5_9DIPT</name>
<dbReference type="Proteomes" id="UP000075901">
    <property type="component" value="Unassembled WGS sequence"/>
</dbReference>
<evidence type="ECO:0000313" key="3">
    <source>
        <dbReference type="Proteomes" id="UP000075901"/>
    </source>
</evidence>
<reference evidence="3" key="1">
    <citation type="submission" date="2013-09" db="EMBL/GenBank/DDBJ databases">
        <title>The Genome Sequence of Anopheles maculatus species B.</title>
        <authorList>
            <consortium name="The Broad Institute Genomics Platform"/>
            <person name="Neafsey D.E."/>
            <person name="Besansky N."/>
            <person name="Howell P."/>
            <person name="Walton C."/>
            <person name="Young S.K."/>
            <person name="Zeng Q."/>
            <person name="Gargeya S."/>
            <person name="Fitzgerald M."/>
            <person name="Haas B."/>
            <person name="Abouelleil A."/>
            <person name="Allen A.W."/>
            <person name="Alvarado L."/>
            <person name="Arachchi H.M."/>
            <person name="Berlin A.M."/>
            <person name="Chapman S.B."/>
            <person name="Gainer-Dewar J."/>
            <person name="Goldberg J."/>
            <person name="Griggs A."/>
            <person name="Gujja S."/>
            <person name="Hansen M."/>
            <person name="Howarth C."/>
            <person name="Imamovic A."/>
            <person name="Ireland A."/>
            <person name="Larimer J."/>
            <person name="McCowan C."/>
            <person name="Murphy C."/>
            <person name="Pearson M."/>
            <person name="Poon T.W."/>
            <person name="Priest M."/>
            <person name="Roberts A."/>
            <person name="Saif S."/>
            <person name="Shea T."/>
            <person name="Sisk P."/>
            <person name="Sykes S."/>
            <person name="Wortman J."/>
            <person name="Nusbaum C."/>
            <person name="Birren B."/>
        </authorList>
    </citation>
    <scope>NUCLEOTIDE SEQUENCE [LARGE SCALE GENOMIC DNA]</scope>
    <source>
        <strain evidence="3">maculatus3</strain>
    </source>
</reference>
<accession>A0A182TAY5</accession>
<sequence length="246" mass="27060">MPVRNETINQPISCVVYTVFFSAPFVSLADVLPSALDTSSGTATNSIYPNFFPSDIIEDPPPTSTYPYFLFPSKKYPPSAFGSAIYHATVDYINLPDGPGSGTSNGSNPDTDQSSSFSPSSPSNVPRQHPGTEHNYRTRYEHNFDTSMHHTKHQSPTHSSSNNAPIAPSWPDQHQHHHQQHPYRHGENGTAEPTGHVGMGRWDSMSVPSDLQQQPETASSSGPIRNETVFSNCMDKCLIGTRDERC</sequence>
<reference evidence="2" key="2">
    <citation type="submission" date="2020-05" db="UniProtKB">
        <authorList>
            <consortium name="EnsemblMetazoa"/>
        </authorList>
    </citation>
    <scope>IDENTIFICATION</scope>
    <source>
        <strain evidence="2">maculatus3</strain>
    </source>
</reference>
<dbReference type="AlphaFoldDB" id="A0A182TAY5"/>
<dbReference type="EnsemblMetazoa" id="AMAM023179-RA">
    <property type="protein sequence ID" value="AMAM023179-PA"/>
    <property type="gene ID" value="AMAM023179"/>
</dbReference>
<evidence type="ECO:0000256" key="1">
    <source>
        <dbReference type="SAM" id="MobiDB-lite"/>
    </source>
</evidence>
<evidence type="ECO:0000313" key="2">
    <source>
        <dbReference type="EnsemblMetazoa" id="AMAM023179-PA"/>
    </source>
</evidence>
<feature type="region of interest" description="Disordered" evidence="1">
    <location>
        <begin position="97"/>
        <end position="134"/>
    </location>
</feature>
<feature type="compositionally biased region" description="Polar residues" evidence="1">
    <location>
        <begin position="206"/>
        <end position="227"/>
    </location>
</feature>
<protein>
    <submittedName>
        <fullName evidence="2">Uncharacterized protein</fullName>
    </submittedName>
</protein>
<keyword evidence="3" id="KW-1185">Reference proteome</keyword>
<feature type="region of interest" description="Disordered" evidence="1">
    <location>
        <begin position="147"/>
        <end position="227"/>
    </location>
</feature>
<dbReference type="VEuPathDB" id="VectorBase:AMAM023179"/>
<feature type="compositionally biased region" description="Low complexity" evidence="1">
    <location>
        <begin position="97"/>
        <end position="123"/>
    </location>
</feature>
<organism evidence="2 3">
    <name type="scientific">Anopheles maculatus</name>
    <dbReference type="NCBI Taxonomy" id="74869"/>
    <lineage>
        <taxon>Eukaryota</taxon>
        <taxon>Metazoa</taxon>
        <taxon>Ecdysozoa</taxon>
        <taxon>Arthropoda</taxon>
        <taxon>Hexapoda</taxon>
        <taxon>Insecta</taxon>
        <taxon>Pterygota</taxon>
        <taxon>Neoptera</taxon>
        <taxon>Endopterygota</taxon>
        <taxon>Diptera</taxon>
        <taxon>Nematocera</taxon>
        <taxon>Culicoidea</taxon>
        <taxon>Culicidae</taxon>
        <taxon>Anophelinae</taxon>
        <taxon>Anopheles</taxon>
        <taxon>Anopheles maculatus group</taxon>
    </lineage>
</organism>